<sequence>MFSVELLLMTTPQNQTPKTFLGAHHLMFAKSPILKSRIHFCMFPPLWDFIWTKTRTGGLVVKSEVFIRFLVRKSPVTTAASLNNAFLYFGTFAYYSMNGSF</sequence>
<organism evidence="1 2">
    <name type="scientific">Characodon lateralis</name>
    <dbReference type="NCBI Taxonomy" id="208331"/>
    <lineage>
        <taxon>Eukaryota</taxon>
        <taxon>Metazoa</taxon>
        <taxon>Chordata</taxon>
        <taxon>Craniata</taxon>
        <taxon>Vertebrata</taxon>
        <taxon>Euteleostomi</taxon>
        <taxon>Actinopterygii</taxon>
        <taxon>Neopterygii</taxon>
        <taxon>Teleostei</taxon>
        <taxon>Neoteleostei</taxon>
        <taxon>Acanthomorphata</taxon>
        <taxon>Ovalentaria</taxon>
        <taxon>Atherinomorphae</taxon>
        <taxon>Cyprinodontiformes</taxon>
        <taxon>Goodeidae</taxon>
        <taxon>Characodon</taxon>
    </lineage>
</organism>
<evidence type="ECO:0000313" key="1">
    <source>
        <dbReference type="EMBL" id="MED6280359.1"/>
    </source>
</evidence>
<protein>
    <submittedName>
        <fullName evidence="1">Uncharacterized protein</fullName>
    </submittedName>
</protein>
<dbReference type="Proteomes" id="UP001352852">
    <property type="component" value="Unassembled WGS sequence"/>
</dbReference>
<comment type="caution">
    <text evidence="1">The sequence shown here is derived from an EMBL/GenBank/DDBJ whole genome shotgun (WGS) entry which is preliminary data.</text>
</comment>
<reference evidence="1 2" key="1">
    <citation type="submission" date="2021-06" db="EMBL/GenBank/DDBJ databases">
        <authorList>
            <person name="Palmer J.M."/>
        </authorList>
    </citation>
    <scope>NUCLEOTIDE SEQUENCE [LARGE SCALE GENOMIC DNA]</scope>
    <source>
        <strain evidence="1 2">CL_MEX2019</strain>
        <tissue evidence="1">Muscle</tissue>
    </source>
</reference>
<evidence type="ECO:0000313" key="2">
    <source>
        <dbReference type="Proteomes" id="UP001352852"/>
    </source>
</evidence>
<keyword evidence="2" id="KW-1185">Reference proteome</keyword>
<accession>A0ABU7E3E2</accession>
<gene>
    <name evidence="1" type="ORF">CHARACLAT_010104</name>
</gene>
<name>A0ABU7E3E2_9TELE</name>
<dbReference type="EMBL" id="JAHUTJ010041621">
    <property type="protein sequence ID" value="MED6280359.1"/>
    <property type="molecule type" value="Genomic_DNA"/>
</dbReference>
<proteinExistence type="predicted"/>